<dbReference type="CDD" id="cd00099">
    <property type="entry name" value="IgV"/>
    <property type="match status" value="1"/>
</dbReference>
<dbReference type="Gene3D" id="2.60.40.10">
    <property type="entry name" value="Immunoglobulins"/>
    <property type="match status" value="2"/>
</dbReference>
<evidence type="ECO:0000313" key="1">
    <source>
        <dbReference type="EMBL" id="ENN77522.1"/>
    </source>
</evidence>
<reference evidence="1" key="1">
    <citation type="journal article" date="2013" name="Genome Biol.">
        <title>Draft genome of the mountain pine beetle, Dendroctonus ponderosae Hopkins, a major forest pest.</title>
        <authorList>
            <person name="Keeling C.I."/>
            <person name="Yuen M.M."/>
            <person name="Liao N.Y."/>
            <person name="Docking T.R."/>
            <person name="Chan S.K."/>
            <person name="Taylor G.A."/>
            <person name="Palmquist D.L."/>
            <person name="Jackman S.D."/>
            <person name="Nguyen A."/>
            <person name="Li M."/>
            <person name="Henderson H."/>
            <person name="Janes J.K."/>
            <person name="Zhao Y."/>
            <person name="Pandoh P."/>
            <person name="Moore R."/>
            <person name="Sperling F.A."/>
            <person name="Huber D.P."/>
            <person name="Birol I."/>
            <person name="Jones S.J."/>
            <person name="Bohlmann J."/>
        </authorList>
    </citation>
    <scope>NUCLEOTIDE SEQUENCE</scope>
</reference>
<protein>
    <submittedName>
        <fullName evidence="1">Uncharacterized protein</fullName>
    </submittedName>
</protein>
<dbReference type="Pfam" id="PF13927">
    <property type="entry name" value="Ig_3"/>
    <property type="match status" value="1"/>
</dbReference>
<dbReference type="AlphaFoldDB" id="N6UFU3"/>
<gene>
    <name evidence="1" type="ORF">YQE_05970</name>
</gene>
<proteinExistence type="predicted"/>
<dbReference type="GO" id="GO:0050808">
    <property type="term" value="P:synapse organization"/>
    <property type="evidence" value="ECO:0007669"/>
    <property type="project" value="TreeGrafter"/>
</dbReference>
<dbReference type="HOGENOM" id="CLU_046341_3_0_1"/>
<dbReference type="PANTHER" id="PTHR23279">
    <property type="entry name" value="DEFECTIVE PROBOSCIS EXTENSION RESPONSE DPR -RELATED"/>
    <property type="match status" value="1"/>
</dbReference>
<feature type="non-terminal residue" evidence="1">
    <location>
        <position position="1"/>
    </location>
</feature>
<dbReference type="SUPFAM" id="SSF48726">
    <property type="entry name" value="Immunoglobulin"/>
    <property type="match status" value="2"/>
</dbReference>
<dbReference type="OrthoDB" id="8049355at2759"/>
<dbReference type="InterPro" id="IPR013098">
    <property type="entry name" value="Ig_I-set"/>
</dbReference>
<dbReference type="InterPro" id="IPR007110">
    <property type="entry name" value="Ig-like_dom"/>
</dbReference>
<dbReference type="FunFam" id="2.60.40.10:FF:000129">
    <property type="entry name" value="CLUMA_CG018772, isoform A"/>
    <property type="match status" value="1"/>
</dbReference>
<name>N6UFU3_DENPD</name>
<dbReference type="SMART" id="SM00408">
    <property type="entry name" value="IGc2"/>
    <property type="match status" value="2"/>
</dbReference>
<dbReference type="OMA" id="NYYVLCL"/>
<dbReference type="SMART" id="SM00406">
    <property type="entry name" value="IGv"/>
    <property type="match status" value="1"/>
</dbReference>
<dbReference type="InterPro" id="IPR013783">
    <property type="entry name" value="Ig-like_fold"/>
</dbReference>
<dbReference type="InterPro" id="IPR037448">
    <property type="entry name" value="Zig-8"/>
</dbReference>
<organism evidence="1">
    <name type="scientific">Dendroctonus ponderosae</name>
    <name type="common">Mountain pine beetle</name>
    <dbReference type="NCBI Taxonomy" id="77166"/>
    <lineage>
        <taxon>Eukaryota</taxon>
        <taxon>Metazoa</taxon>
        <taxon>Ecdysozoa</taxon>
        <taxon>Arthropoda</taxon>
        <taxon>Hexapoda</taxon>
        <taxon>Insecta</taxon>
        <taxon>Pterygota</taxon>
        <taxon>Neoptera</taxon>
        <taxon>Endopterygota</taxon>
        <taxon>Coleoptera</taxon>
        <taxon>Polyphaga</taxon>
        <taxon>Cucujiformia</taxon>
        <taxon>Curculionidae</taxon>
        <taxon>Scolytinae</taxon>
        <taxon>Dendroctonus</taxon>
    </lineage>
</organism>
<dbReference type="InterPro" id="IPR036179">
    <property type="entry name" value="Ig-like_dom_sf"/>
</dbReference>
<dbReference type="Pfam" id="PF07679">
    <property type="entry name" value="I-set"/>
    <property type="match status" value="1"/>
</dbReference>
<dbReference type="GO" id="GO:0032589">
    <property type="term" value="C:neuron projection membrane"/>
    <property type="evidence" value="ECO:0007669"/>
    <property type="project" value="TreeGrafter"/>
</dbReference>
<dbReference type="InterPro" id="IPR003599">
    <property type="entry name" value="Ig_sub"/>
</dbReference>
<dbReference type="SMART" id="SM00409">
    <property type="entry name" value="IG"/>
    <property type="match status" value="2"/>
</dbReference>
<dbReference type="PANTHER" id="PTHR23279:SF21">
    <property type="entry name" value="DEFECTIVE PROBOSCIS EXTENSION RESPONSE 11, ISOFORM B-RELATED"/>
    <property type="match status" value="1"/>
</dbReference>
<dbReference type="CDD" id="cd00096">
    <property type="entry name" value="Ig"/>
    <property type="match status" value="1"/>
</dbReference>
<dbReference type="InterPro" id="IPR003598">
    <property type="entry name" value="Ig_sub2"/>
</dbReference>
<dbReference type="EMBL" id="KB740943">
    <property type="protein sequence ID" value="ENN77522.1"/>
    <property type="molecule type" value="Genomic_DNA"/>
</dbReference>
<sequence>MIAWSEYCEFKNHKRKAQLFSGGEAAHAVKRFTGLYTGPYFDPSAPTNITTQLGTHAYMPCKVKQLGNKSVSWIRKRDGHILTVDRYTFIADDRFQTFRVDGSDTWTLQIKYVQARDAGQYECQVSTEPKMSHFITLNIVIPKIEITGEPDMFVKMGSRVQLRCVITQALEEPAYIFWYHDGERVLTYDKSAIDIHAKREGTDTTVSTLLIHYTNQEDSGNYTCSPSKLDSSSVVLHVLNGEHPAAMQRGKNSASPIPAWSHLSIGLGLAACTPPRFAIAVALTLAIISEVLAC</sequence>
<accession>N6UFU3</accession>
<dbReference type="PROSITE" id="PS50835">
    <property type="entry name" value="IG_LIKE"/>
    <property type="match status" value="2"/>
</dbReference>
<dbReference type="InterPro" id="IPR013106">
    <property type="entry name" value="Ig_V-set"/>
</dbReference>